<proteinExistence type="predicted"/>
<reference evidence="1" key="1">
    <citation type="journal article" date="2020" name="Nature">
        <title>Giant virus diversity and host interactions through global metagenomics.</title>
        <authorList>
            <person name="Schulz F."/>
            <person name="Roux S."/>
            <person name="Paez-Espino D."/>
            <person name="Jungbluth S."/>
            <person name="Walsh D.A."/>
            <person name="Denef V.J."/>
            <person name="McMahon K.D."/>
            <person name="Konstantinidis K.T."/>
            <person name="Eloe-Fadrosh E.A."/>
            <person name="Kyrpides N.C."/>
            <person name="Woyke T."/>
        </authorList>
    </citation>
    <scope>NUCLEOTIDE SEQUENCE</scope>
    <source>
        <strain evidence="1">GVMAG-S-3300013094-109</strain>
    </source>
</reference>
<name>A0A6C0KW19_9ZZZZ</name>
<dbReference type="EMBL" id="MN740989">
    <property type="protein sequence ID" value="QHU21336.1"/>
    <property type="molecule type" value="Genomic_DNA"/>
</dbReference>
<sequence length="92" mass="11044">MPYSITNYTYKQAKKLGVIVKHSTNKTKKIDVYKKNKKIASVGAYGMNDYPTYMKLKGKKFAKTRRRLYKMRHEKDRHQKWSNGWLADKLLW</sequence>
<organism evidence="1">
    <name type="scientific">viral metagenome</name>
    <dbReference type="NCBI Taxonomy" id="1070528"/>
    <lineage>
        <taxon>unclassified sequences</taxon>
        <taxon>metagenomes</taxon>
        <taxon>organismal metagenomes</taxon>
    </lineage>
</organism>
<dbReference type="AlphaFoldDB" id="A0A6C0KW19"/>
<evidence type="ECO:0000313" key="1">
    <source>
        <dbReference type="EMBL" id="QHU21336.1"/>
    </source>
</evidence>
<protein>
    <submittedName>
        <fullName evidence="1">Uncharacterized protein</fullName>
    </submittedName>
</protein>
<accession>A0A6C0KW19</accession>